<dbReference type="Proteomes" id="UP000748025">
    <property type="component" value="Unassembled WGS sequence"/>
</dbReference>
<gene>
    <name evidence="2" type="ORF">E4U43_006969</name>
</gene>
<dbReference type="OrthoDB" id="4200124at2759"/>
<accession>A0A9P7SUP2</accession>
<name>A0A9P7SUP2_9HYPO</name>
<keyword evidence="3" id="KW-1185">Reference proteome</keyword>
<dbReference type="EMBL" id="SRPW01005034">
    <property type="protein sequence ID" value="KAG5978982.1"/>
    <property type="molecule type" value="Genomic_DNA"/>
</dbReference>
<evidence type="ECO:0000256" key="1">
    <source>
        <dbReference type="SAM" id="MobiDB-lite"/>
    </source>
</evidence>
<reference evidence="2" key="1">
    <citation type="journal article" date="2020" name="bioRxiv">
        <title>Whole genome comparisons of ergot fungi reveals the divergence and evolution of species within the genus Claviceps are the result of varying mechanisms driving genome evolution and host range expansion.</title>
        <authorList>
            <person name="Wyka S.A."/>
            <person name="Mondo S.J."/>
            <person name="Liu M."/>
            <person name="Dettman J."/>
            <person name="Nalam V."/>
            <person name="Broders K.D."/>
        </authorList>
    </citation>
    <scope>NUCLEOTIDE SEQUENCE</scope>
    <source>
        <strain evidence="2">CCC 602</strain>
    </source>
</reference>
<evidence type="ECO:0000313" key="2">
    <source>
        <dbReference type="EMBL" id="KAG5978982.1"/>
    </source>
</evidence>
<feature type="non-terminal residue" evidence="2">
    <location>
        <position position="1"/>
    </location>
</feature>
<sequence>HAFMQYFAGLVNLRAINILHFRNNDTCVWVMRELFRFIVDNLSHHPQLKLEWIATEDDRVDRVIRPSDTSSLSSLQTSVKRNKDKGKEKAQVVSSSHAASAQYPMLPTNVIESDSESDDDDDDDLDSGSRLRFKTIGPLQFYDVWGVKIFEKEIRMGSL</sequence>
<feature type="region of interest" description="Disordered" evidence="1">
    <location>
        <begin position="70"/>
        <end position="126"/>
    </location>
</feature>
<feature type="compositionally biased region" description="Acidic residues" evidence="1">
    <location>
        <begin position="113"/>
        <end position="126"/>
    </location>
</feature>
<feature type="compositionally biased region" description="Low complexity" evidence="1">
    <location>
        <begin position="91"/>
        <end position="102"/>
    </location>
</feature>
<organism evidence="2 3">
    <name type="scientific">Claviceps pusilla</name>
    <dbReference type="NCBI Taxonomy" id="123648"/>
    <lineage>
        <taxon>Eukaryota</taxon>
        <taxon>Fungi</taxon>
        <taxon>Dikarya</taxon>
        <taxon>Ascomycota</taxon>
        <taxon>Pezizomycotina</taxon>
        <taxon>Sordariomycetes</taxon>
        <taxon>Hypocreomycetidae</taxon>
        <taxon>Hypocreales</taxon>
        <taxon>Clavicipitaceae</taxon>
        <taxon>Claviceps</taxon>
    </lineage>
</organism>
<evidence type="ECO:0000313" key="3">
    <source>
        <dbReference type="Proteomes" id="UP000748025"/>
    </source>
</evidence>
<dbReference type="AlphaFoldDB" id="A0A9P7SUP2"/>
<comment type="caution">
    <text evidence="2">The sequence shown here is derived from an EMBL/GenBank/DDBJ whole genome shotgun (WGS) entry which is preliminary data.</text>
</comment>
<proteinExistence type="predicted"/>
<protein>
    <submittedName>
        <fullName evidence="2">Uncharacterized protein</fullName>
    </submittedName>
</protein>